<dbReference type="KEGG" id="vg:16151489"/>
<gene>
    <name evidence="2" type="primary">5</name>
    <name evidence="2" type="ORF">HSTV1_5</name>
</gene>
<dbReference type="Proteomes" id="UP000014319">
    <property type="component" value="Genome"/>
</dbReference>
<dbReference type="RefSeq" id="YP_008083055.1">
    <property type="nucleotide sequence ID" value="NC_021471.1"/>
</dbReference>
<accession>R9QTM6</accession>
<evidence type="ECO:0000313" key="2">
    <source>
        <dbReference type="EMBL" id="AGC34550.1"/>
    </source>
</evidence>
<keyword evidence="3" id="KW-1185">Reference proteome</keyword>
<evidence type="ECO:0000313" key="3">
    <source>
        <dbReference type="Proteomes" id="UP000014319"/>
    </source>
</evidence>
<organism evidence="2 3">
    <name type="scientific">Haloarcula sinaiiensis tailed virus 1</name>
    <dbReference type="NCBI Taxonomy" id="1262530"/>
    <lineage>
        <taxon>Viruses</taxon>
        <taxon>Duplodnaviria</taxon>
        <taxon>Heunggongvirae</taxon>
        <taxon>Uroviricota</taxon>
        <taxon>Caudoviricetes</taxon>
        <taxon>Kirjokansivirales</taxon>
        <taxon>Shortaselviridae</taxon>
        <taxon>Lonfivirus</taxon>
        <taxon>Lonfivirus codicilli</taxon>
        <taxon>Lonfivirus HSTV1</taxon>
    </lineage>
</organism>
<feature type="region of interest" description="Disordered" evidence="1">
    <location>
        <begin position="1"/>
        <end position="44"/>
    </location>
</feature>
<name>R9QTM6_9CAUD</name>
<reference evidence="2 3" key="1">
    <citation type="journal article" date="2013" name="Proc. Natl. Acad. Sci. U.S.A.">
        <title>Structure of the archaeal head-tailed virus HSTV-1 completes the HK97 fold story.</title>
        <authorList>
            <person name="Pietila M.K."/>
            <person name="Laurinmaki P."/>
            <person name="Russell D.A."/>
            <person name="Ko C.C."/>
            <person name="Jacobs-Sera D."/>
            <person name="Hendrix R.W."/>
            <person name="Bamford D.H."/>
            <person name="Butcher S.J."/>
        </authorList>
    </citation>
    <scope>NUCLEOTIDE SEQUENCE [LARGE SCALE GENOMIC DNA]</scope>
</reference>
<protein>
    <submittedName>
        <fullName evidence="2">Uncharacterized protein</fullName>
    </submittedName>
</protein>
<proteinExistence type="predicted"/>
<evidence type="ECO:0000256" key="1">
    <source>
        <dbReference type="SAM" id="MobiDB-lite"/>
    </source>
</evidence>
<dbReference type="GeneID" id="16151489"/>
<sequence>MSGDNWKTLRVPPEAYDAAKEQKEANDRTWGEQIVRQDDPADNADVDTEALAEELQERINYPEQQDTETIVQRLEDLETRLPSKVARELQQ</sequence>
<feature type="compositionally biased region" description="Basic and acidic residues" evidence="1">
    <location>
        <begin position="17"/>
        <end position="39"/>
    </location>
</feature>
<dbReference type="EMBL" id="KC117378">
    <property type="protein sequence ID" value="AGC34550.1"/>
    <property type="molecule type" value="Genomic_DNA"/>
</dbReference>